<dbReference type="Pfam" id="PF08031">
    <property type="entry name" value="BBE"/>
    <property type="match status" value="1"/>
</dbReference>
<comment type="similarity">
    <text evidence="2">Belongs to the oxygen-dependent FAD-linked oxidoreductase family.</text>
</comment>
<dbReference type="SUPFAM" id="SSF55103">
    <property type="entry name" value="FAD-linked oxidases, C-terminal domain"/>
    <property type="match status" value="1"/>
</dbReference>
<evidence type="ECO:0000256" key="5">
    <source>
        <dbReference type="ARBA" id="ARBA00023002"/>
    </source>
</evidence>
<dbReference type="Gene3D" id="3.40.462.20">
    <property type="match status" value="1"/>
</dbReference>
<feature type="domain" description="FAD-binding PCMH-type" evidence="6">
    <location>
        <begin position="28"/>
        <end position="197"/>
    </location>
</feature>
<comment type="caution">
    <text evidence="7">The sequence shown here is derived from an EMBL/GenBank/DDBJ whole genome shotgun (WGS) entry which is preliminary data.</text>
</comment>
<dbReference type="EMBL" id="BAAAJK010000027">
    <property type="protein sequence ID" value="GAA1395081.1"/>
    <property type="molecule type" value="Genomic_DNA"/>
</dbReference>
<evidence type="ECO:0000256" key="2">
    <source>
        <dbReference type="ARBA" id="ARBA00005466"/>
    </source>
</evidence>
<sequence>MTPQFFRGDWLVPGSPGYDDARPVFNLRADARPEVIARCAGVSDVVAALRYAHERGIPIDVRCTGVTFGSLTAGTGVVIDLSPMRAVEILPGERIARVQGGIRGVDLQIEAAVHGLAATTGIVSRTGTGAWLAGGISHLTPSAGFACDNILAVEIVTAAGSVVRASPEENPDLFWAVRGTTGNFGVVTALEVRLHDMPPIVHAGTMSWSYDRLDAPIRALRDRGGASDDLAVLALLGTAANGGRGGLDLIVCHSGSPEDAKSDLDRLRAAGTPDEETVCALPFLELCTMFDDGYPPMRAAMDEQSVGELTDELVAALVEKVREPATGAARSFELVPRYGAMCAAPPHPGAWRESAVAPSFGVGPTAFWEDPAADAANVRWVADAIGTVRQVGTVAGDDHPGSVGTARDLDGLRGLYGDRLDRLRTLKRAWDPGNVFTGSHNIPPAEA</sequence>
<dbReference type="InterPro" id="IPR036318">
    <property type="entry name" value="FAD-bd_PCMH-like_sf"/>
</dbReference>
<keyword evidence="3" id="KW-0285">Flavoprotein</keyword>
<keyword evidence="8" id="KW-1185">Reference proteome</keyword>
<evidence type="ECO:0000313" key="7">
    <source>
        <dbReference type="EMBL" id="GAA1395081.1"/>
    </source>
</evidence>
<dbReference type="PANTHER" id="PTHR42973:SF39">
    <property type="entry name" value="FAD-BINDING PCMH-TYPE DOMAIN-CONTAINING PROTEIN"/>
    <property type="match status" value="1"/>
</dbReference>
<dbReference type="PANTHER" id="PTHR42973">
    <property type="entry name" value="BINDING OXIDOREDUCTASE, PUTATIVE (AFU_ORTHOLOGUE AFUA_1G17690)-RELATED"/>
    <property type="match status" value="1"/>
</dbReference>
<evidence type="ECO:0000256" key="4">
    <source>
        <dbReference type="ARBA" id="ARBA00022827"/>
    </source>
</evidence>
<proteinExistence type="inferred from homology"/>
<dbReference type="InterPro" id="IPR016169">
    <property type="entry name" value="FAD-bd_PCMH_sub2"/>
</dbReference>
<dbReference type="InterPro" id="IPR016166">
    <property type="entry name" value="FAD-bd_PCMH"/>
</dbReference>
<gene>
    <name evidence="7" type="ORF">GCM10009613_44240</name>
</gene>
<evidence type="ECO:0000256" key="3">
    <source>
        <dbReference type="ARBA" id="ARBA00022630"/>
    </source>
</evidence>
<dbReference type="Pfam" id="PF01565">
    <property type="entry name" value="FAD_binding_4"/>
    <property type="match status" value="1"/>
</dbReference>
<protein>
    <submittedName>
        <fullName evidence="7">FAD-binding oxidoreductase</fullName>
    </submittedName>
</protein>
<dbReference type="RefSeq" id="WP_344025552.1">
    <property type="nucleotide sequence ID" value="NZ_BAAAJK010000027.1"/>
</dbReference>
<dbReference type="Gene3D" id="3.30.465.10">
    <property type="match status" value="1"/>
</dbReference>
<dbReference type="SUPFAM" id="SSF56176">
    <property type="entry name" value="FAD-binding/transporter-associated domain-like"/>
    <property type="match status" value="1"/>
</dbReference>
<dbReference type="InterPro" id="IPR016167">
    <property type="entry name" value="FAD-bd_PCMH_sub1"/>
</dbReference>
<comment type="cofactor">
    <cofactor evidence="1">
        <name>FAD</name>
        <dbReference type="ChEBI" id="CHEBI:57692"/>
    </cofactor>
</comment>
<evidence type="ECO:0000256" key="1">
    <source>
        <dbReference type="ARBA" id="ARBA00001974"/>
    </source>
</evidence>
<dbReference type="InterPro" id="IPR006094">
    <property type="entry name" value="Oxid_FAD_bind_N"/>
</dbReference>
<dbReference type="Proteomes" id="UP001501414">
    <property type="component" value="Unassembled WGS sequence"/>
</dbReference>
<dbReference type="PROSITE" id="PS51387">
    <property type="entry name" value="FAD_PCMH"/>
    <property type="match status" value="1"/>
</dbReference>
<dbReference type="InterPro" id="IPR050416">
    <property type="entry name" value="FAD-linked_Oxidoreductase"/>
</dbReference>
<evidence type="ECO:0000313" key="8">
    <source>
        <dbReference type="Proteomes" id="UP001501414"/>
    </source>
</evidence>
<keyword evidence="5" id="KW-0560">Oxidoreductase</keyword>
<reference evidence="7 8" key="1">
    <citation type="journal article" date="2019" name="Int. J. Syst. Evol. Microbiol.">
        <title>The Global Catalogue of Microorganisms (GCM) 10K type strain sequencing project: providing services to taxonomists for standard genome sequencing and annotation.</title>
        <authorList>
            <consortium name="The Broad Institute Genomics Platform"/>
            <consortium name="The Broad Institute Genome Sequencing Center for Infectious Disease"/>
            <person name="Wu L."/>
            <person name="Ma J."/>
        </authorList>
    </citation>
    <scope>NUCLEOTIDE SEQUENCE [LARGE SCALE GENOMIC DNA]</scope>
    <source>
        <strain evidence="7 8">JCM 11896</strain>
    </source>
</reference>
<accession>A0ABN1Y148</accession>
<name>A0ABN1Y148_9PSEU</name>
<evidence type="ECO:0000259" key="6">
    <source>
        <dbReference type="PROSITE" id="PS51387"/>
    </source>
</evidence>
<keyword evidence="4" id="KW-0274">FAD</keyword>
<organism evidence="7 8">
    <name type="scientific">Pseudonocardia kongjuensis</name>
    <dbReference type="NCBI Taxonomy" id="102227"/>
    <lineage>
        <taxon>Bacteria</taxon>
        <taxon>Bacillati</taxon>
        <taxon>Actinomycetota</taxon>
        <taxon>Actinomycetes</taxon>
        <taxon>Pseudonocardiales</taxon>
        <taxon>Pseudonocardiaceae</taxon>
        <taxon>Pseudonocardia</taxon>
    </lineage>
</organism>
<dbReference type="InterPro" id="IPR012951">
    <property type="entry name" value="BBE"/>
</dbReference>
<dbReference type="Gene3D" id="3.30.43.10">
    <property type="entry name" value="Uridine Diphospho-n-acetylenolpyruvylglucosamine Reductase, domain 2"/>
    <property type="match status" value="1"/>
</dbReference>
<dbReference type="InterPro" id="IPR016164">
    <property type="entry name" value="FAD-linked_Oxase-like_C"/>
</dbReference>